<dbReference type="InterPro" id="IPR001272">
    <property type="entry name" value="PEP_carboxykinase_ATP"/>
</dbReference>
<dbReference type="HAMAP" id="MF_00453">
    <property type="entry name" value="PEPCK_ATP"/>
    <property type="match status" value="1"/>
</dbReference>
<dbReference type="GO" id="GO:0003677">
    <property type="term" value="F:DNA binding"/>
    <property type="evidence" value="ECO:0007669"/>
    <property type="project" value="InterPro"/>
</dbReference>
<dbReference type="EMBL" id="LSRX01000154">
    <property type="protein sequence ID" value="OLQ06698.1"/>
    <property type="molecule type" value="Genomic_DNA"/>
</dbReference>
<dbReference type="FunFam" id="2.170.8.10:FF:000001">
    <property type="entry name" value="Phosphoenolpyruvate carboxykinase (ATP)"/>
    <property type="match status" value="1"/>
</dbReference>
<protein>
    <recommendedName>
        <fullName evidence="3">phosphoenolpyruvate carboxykinase (ATP)</fullName>
        <ecNumber evidence="3">4.1.1.49</ecNumber>
    </recommendedName>
</protein>
<dbReference type="Pfam" id="PF01293">
    <property type="entry name" value="PEPCK_ATP"/>
    <property type="match status" value="1"/>
</dbReference>
<keyword evidence="7" id="KW-0067">ATP-binding</keyword>
<evidence type="ECO:0000313" key="14">
    <source>
        <dbReference type="Proteomes" id="UP000186817"/>
    </source>
</evidence>
<evidence type="ECO:0000256" key="7">
    <source>
        <dbReference type="ARBA" id="ARBA00022840"/>
    </source>
</evidence>
<evidence type="ECO:0000259" key="12">
    <source>
        <dbReference type="Pfam" id="PF21771"/>
    </source>
</evidence>
<evidence type="ECO:0000256" key="6">
    <source>
        <dbReference type="ARBA" id="ARBA00022793"/>
    </source>
</evidence>
<dbReference type="GO" id="GO:0015074">
    <property type="term" value="P:DNA integration"/>
    <property type="evidence" value="ECO:0007669"/>
    <property type="project" value="InterPro"/>
</dbReference>
<feature type="domain" description="Cilia- and flagella-associated protein 58 central coiled coil" evidence="12">
    <location>
        <begin position="2067"/>
        <end position="2263"/>
    </location>
</feature>
<dbReference type="InterPro" id="IPR049270">
    <property type="entry name" value="CFAP58_CC"/>
</dbReference>
<evidence type="ECO:0000256" key="4">
    <source>
        <dbReference type="ARBA" id="ARBA00022432"/>
    </source>
</evidence>
<dbReference type="Pfam" id="PF21771">
    <property type="entry name" value="CFAP58_CC"/>
    <property type="match status" value="1"/>
</dbReference>
<evidence type="ECO:0000256" key="2">
    <source>
        <dbReference type="ARBA" id="ARBA00006052"/>
    </source>
</evidence>
<gene>
    <name evidence="13" type="primary">acuF</name>
    <name evidence="13" type="ORF">AK812_SmicGene9971</name>
</gene>
<dbReference type="Gene3D" id="3.90.228.20">
    <property type="match status" value="1"/>
</dbReference>
<dbReference type="PANTHER" id="PTHR30031">
    <property type="entry name" value="PHOSPHOENOLPYRUVATE CARBOXYKINASE ATP"/>
    <property type="match status" value="1"/>
</dbReference>
<dbReference type="Gene3D" id="3.40.449.10">
    <property type="entry name" value="Phosphoenolpyruvate Carboxykinase, domain 1"/>
    <property type="match status" value="1"/>
</dbReference>
<organism evidence="13 14">
    <name type="scientific">Symbiodinium microadriaticum</name>
    <name type="common">Dinoflagellate</name>
    <name type="synonym">Zooxanthella microadriatica</name>
    <dbReference type="NCBI Taxonomy" id="2951"/>
    <lineage>
        <taxon>Eukaryota</taxon>
        <taxon>Sar</taxon>
        <taxon>Alveolata</taxon>
        <taxon>Dinophyceae</taxon>
        <taxon>Suessiales</taxon>
        <taxon>Symbiodiniaceae</taxon>
        <taxon>Symbiodinium</taxon>
    </lineage>
</organism>
<evidence type="ECO:0000256" key="9">
    <source>
        <dbReference type="ARBA" id="ARBA00023239"/>
    </source>
</evidence>
<evidence type="ECO:0000256" key="10">
    <source>
        <dbReference type="ARBA" id="ARBA00047371"/>
    </source>
</evidence>
<keyword evidence="11" id="KW-0175">Coiled coil</keyword>
<dbReference type="Gene3D" id="1.10.443.10">
    <property type="entry name" value="Intergrase catalytic core"/>
    <property type="match status" value="1"/>
</dbReference>
<keyword evidence="14" id="KW-1185">Reference proteome</keyword>
<reference evidence="13 14" key="1">
    <citation type="submission" date="2016-02" db="EMBL/GenBank/DDBJ databases">
        <title>Genome analysis of coral dinoflagellate symbionts highlights evolutionary adaptations to a symbiotic lifestyle.</title>
        <authorList>
            <person name="Aranda M."/>
            <person name="Li Y."/>
            <person name="Liew Y.J."/>
            <person name="Baumgarten S."/>
            <person name="Simakov O."/>
            <person name="Wilson M."/>
            <person name="Piel J."/>
            <person name="Ashoor H."/>
            <person name="Bougouffa S."/>
            <person name="Bajic V.B."/>
            <person name="Ryu T."/>
            <person name="Ravasi T."/>
            <person name="Bayer T."/>
            <person name="Micklem G."/>
            <person name="Kim H."/>
            <person name="Bhak J."/>
            <person name="Lajeunesse T.C."/>
            <person name="Voolstra C.R."/>
        </authorList>
    </citation>
    <scope>NUCLEOTIDE SEQUENCE [LARGE SCALE GENOMIC DNA]</scope>
    <source>
        <strain evidence="13 14">CCMP2467</strain>
    </source>
</reference>
<evidence type="ECO:0000256" key="11">
    <source>
        <dbReference type="SAM" id="Coils"/>
    </source>
</evidence>
<name>A0A1Q9EH45_SYMMI</name>
<comment type="similarity">
    <text evidence="2">Belongs to the phosphoenolpyruvate carboxykinase (ATP) family.</text>
</comment>
<dbReference type="NCBIfam" id="NF006820">
    <property type="entry name" value="PRK09344.1-2"/>
    <property type="match status" value="1"/>
</dbReference>
<dbReference type="CDD" id="cd00484">
    <property type="entry name" value="PEPCK_ATP"/>
    <property type="match status" value="1"/>
</dbReference>
<keyword evidence="13" id="KW-0418">Kinase</keyword>
<keyword evidence="6" id="KW-0210">Decarboxylase</keyword>
<keyword evidence="8" id="KW-0233">DNA recombination</keyword>
<feature type="coiled-coil region" evidence="11">
    <location>
        <begin position="1360"/>
        <end position="1401"/>
    </location>
</feature>
<dbReference type="GO" id="GO:0005829">
    <property type="term" value="C:cytosol"/>
    <property type="evidence" value="ECO:0007669"/>
    <property type="project" value="TreeGrafter"/>
</dbReference>
<dbReference type="OrthoDB" id="443315at2759"/>
<dbReference type="GO" id="GO:0006310">
    <property type="term" value="P:DNA recombination"/>
    <property type="evidence" value="ECO:0007669"/>
    <property type="project" value="UniProtKB-KW"/>
</dbReference>
<keyword evidence="13" id="KW-0670">Pyruvate</keyword>
<evidence type="ECO:0000256" key="1">
    <source>
        <dbReference type="ARBA" id="ARBA00004742"/>
    </source>
</evidence>
<evidence type="ECO:0000313" key="13">
    <source>
        <dbReference type="EMBL" id="OLQ06698.1"/>
    </source>
</evidence>
<feature type="coiled-coil region" evidence="11">
    <location>
        <begin position="2387"/>
        <end position="2421"/>
    </location>
</feature>
<dbReference type="InterPro" id="IPR013035">
    <property type="entry name" value="PEP_carboxykinase_C"/>
</dbReference>
<comment type="catalytic activity">
    <reaction evidence="10">
        <text>oxaloacetate + ATP = phosphoenolpyruvate + ADP + CO2</text>
        <dbReference type="Rhea" id="RHEA:18617"/>
        <dbReference type="ChEBI" id="CHEBI:16452"/>
        <dbReference type="ChEBI" id="CHEBI:16526"/>
        <dbReference type="ChEBI" id="CHEBI:30616"/>
        <dbReference type="ChEBI" id="CHEBI:58702"/>
        <dbReference type="ChEBI" id="CHEBI:456216"/>
        <dbReference type="EC" id="4.1.1.49"/>
    </reaction>
</comment>
<keyword evidence="9" id="KW-0456">Lyase</keyword>
<sequence>MPRLLLSIRCSFSAFFADLSRQPRQPSGATFSFWPVPLPYPEVLQPGGAGQRAWKKRLLNLAVAALDWLYLRRPARAPPGLGAGTPLSKKQWQMVELLAELVGDGYDSFLLGPADLGRTAAKLEDQDAVLAALHRTLLAVDRDLPRYMVPHGASCEQAAAKISGKGEGTSHNKLSNVSKQFGWISGKLRGKRSIAAKQIEAARITMPPPPAFDPLPYFDKPTAFAYEHPLHRVLDSPREPPPARSTIMASRGEKLELFKKLAATRRLGILDRDEVRPGIVSGLFCVVKDLERDRLILDGRGANVYEIPLSHWTRGLAAFDKVCEIYLAPNEILRASGRDLRDFFYQFTASRERTARNCLAGTLSQADLEYVFGALPGLPSKAHVGLATLAMGDVNACEYAQASHLGVLYCGDVFSPAELLCLNAPVPREPCMVGVIIDDLIVLERLVATCVPGPPGLEPHTMADSRMALADEAYAKANLISNPSKGFQNEAHSKFWGVECDGDRGMVRPSRTRLWPLIAVSVRVASLGVATVGLLKTLCGSWTSVVLLRRRVLSIMSLLFAAADSGDLDDIVRLSPELRSELWCLVCLGPLICVDLRAEAADFISATDASTWGGAGVRAQVPKQVVLELCRHSLYKGTWTHLLPPGQAWLREHDRLDPNEELPGTGHFEPNLLATVLATRLPYKERWRKQYHGPEHINRKEVRAYLQEESFAARAGSRLRLLTGALNVLLESSLGPYLGCGMYPHFLYYLSEFNPSDGPTRGEFAEFDAWMAKVGALRPGLSFDHLEKPNAAPQKASPVSGAAQDGALDGEVLAHSSQTPPAELSDEWLGVPRRQFSFLGSAPDLALAGALDLYAGHGGVSRALLQLGAPWVISYDLLRSPDQNLLDVQAQARIEELVLARRVRTVGMAPPCCSFSSAVTPPVRSSRFPRGVPWLAGAMKERVGEGNKHADWCAKLIGLCEKAGVGWWLEQPDTSGLWRLPGFKLFRSPASSRTFAGAFCLTCSFEASHPGSRGPRKPRAGDLESRPVQSSTTLVYEERLWEDFESWCRRRLSDSCLVFSLCPVLAAMALRAYGNFCFSAGKTLSGFRHTIIAAQRRVLGSKPFLHLAWEMVTRWEALEPPVHRCPVPEPMLKAIVFLADCWGMCRWASIALLSFYGLARVGEVLRCRRSDLLFPSDLLDDEAGGIFLNFKESKTAARGRPRIQHTKVTDPAARIWLTRALEHVPRDQLLWPGSPGAFRYRWDLLLRHLCIPKELALTPGGLRGGGAVQRYRSGMSPSDLQWLMRLKNFGTLEHYLQELSAVSALTEVSSAGLSDRHPQWLQLLGSCPKAPVPAREEVDEEASFLQLFGPARAFAVETQAMNMQKDITRWKQDAQDFQKRIMELEKQREKYGIELSQANAKYFACKEELKNRPTGHRCSAQHLEQLAALHVPFPHSLLVRAMACPKHLEQSIATSLRQHLNVGKDSATSNELQNAFELSQEFSRTKFLSFAEILALGMDGCRFRMFDILDQASDLGLEVKDVYYNASPAVLYEQALRHEEGISEDPRSSFITASGALSVTSGKKTGRSPKDKRIVEEFDSVRDIWWGKVNIKLEEAVFEINRERAVDYLNTQKRLYVVDGFAGWDEEYRIPIRVITSRAYHALFMQNMLVPPSKSELYQFEASAFPRPFVIFNAGCFPCNRHTAGMTSTTSVSLSLCRGEMVILGTQYAGEMKKGVFTVMMYHMPLRPERHLGPAERALPLHSSCNVGPEGDVSLFFGLSGTGKTTLSADPARKLIGDDEHVWTSKGVFNIEGGCYAKCINLSREKEPEIYDAIRFGSVLENVAFDEWSRKVDYDNVSLTENTRCAYPLHYIPNALIPAKIDSHPSNVILLTCDAFGVLPPISKLTKEQVMYHFISGYTAKVAGTEMGVTEPQATFSACFGGPFLAMHPYHYAEMLAAKLEKHGGHAWLLNTGWVGGAYGIGERCPLKFTRQLVDAVHDGTLAALADEVAAPLKAIERPATKQAQASETRLFQKNFEEYAPQCLPAVVQAGPQVPVQTQRDQSARFAHRCLVPSFCRGALRGGSTLTELKKQIANVEAKLNQQKNLYDNVCMDRNTQAKSLVESNEEIAEMMRKFKIISHQTTALKEELREKDSRLVRGHFDQKELVKNNEKLTDAKERAQRRLKSLTNIVETQRSQLKKLESTIQEAEQERQAQLKELEGVVGERDILGAQLIRRNEELALLYEKIKLQQSTLQKGEIQYEERLKEVTKLRYQIRACKAEVGHARLQVTNVEGLKQEIHFLNKTLLREETKAKALHEELENPMNVHRWRELESSDPATYQSILKVKALQKLLIAKTEEVVEKDALIQEKEKLYVQLKNIIARQPGPEVAEQLSWYSQNLKEKTGHMKQMTQELEMYHNQVQDLKEEIERHNKDFQGTKQAYFQMLRTQLKSQSQAMTSQVQE</sequence>
<evidence type="ECO:0000256" key="8">
    <source>
        <dbReference type="ARBA" id="ARBA00023172"/>
    </source>
</evidence>
<evidence type="ECO:0000256" key="3">
    <source>
        <dbReference type="ARBA" id="ARBA00012363"/>
    </source>
</evidence>
<dbReference type="GO" id="GO:0016301">
    <property type="term" value="F:kinase activity"/>
    <property type="evidence" value="ECO:0007669"/>
    <property type="project" value="UniProtKB-KW"/>
</dbReference>
<dbReference type="SUPFAM" id="SSF53795">
    <property type="entry name" value="PEP carboxykinase-like"/>
    <property type="match status" value="1"/>
</dbReference>
<dbReference type="NCBIfam" id="TIGR00224">
    <property type="entry name" value="pckA"/>
    <property type="match status" value="1"/>
</dbReference>
<comment type="pathway">
    <text evidence="1">Carbohydrate biosynthesis; gluconeogenesis.</text>
</comment>
<evidence type="ECO:0000256" key="5">
    <source>
        <dbReference type="ARBA" id="ARBA00022741"/>
    </source>
</evidence>
<dbReference type="SUPFAM" id="SSF56349">
    <property type="entry name" value="DNA breaking-rejoining enzymes"/>
    <property type="match status" value="1"/>
</dbReference>
<dbReference type="GO" id="GO:0004612">
    <property type="term" value="F:phosphoenolpyruvate carboxykinase (ATP) activity"/>
    <property type="evidence" value="ECO:0007669"/>
    <property type="project" value="UniProtKB-EC"/>
</dbReference>
<comment type="caution">
    <text evidence="13">The sequence shown here is derived from an EMBL/GenBank/DDBJ whole genome shotgun (WGS) entry which is preliminary data.</text>
</comment>
<keyword evidence="4" id="KW-0312">Gluconeogenesis</keyword>
<dbReference type="InterPro" id="IPR011010">
    <property type="entry name" value="DNA_brk_join_enz"/>
</dbReference>
<dbReference type="EC" id="4.1.1.49" evidence="3"/>
<keyword evidence="13" id="KW-0808">Transferase</keyword>
<dbReference type="SUPFAM" id="SSF68923">
    <property type="entry name" value="PEP carboxykinase N-terminal domain"/>
    <property type="match status" value="1"/>
</dbReference>
<feature type="coiled-coil region" evidence="11">
    <location>
        <begin position="2143"/>
        <end position="2205"/>
    </location>
</feature>
<dbReference type="PANTHER" id="PTHR30031:SF0">
    <property type="entry name" value="PHOSPHOENOLPYRUVATE CARBOXYKINASE (ATP)"/>
    <property type="match status" value="1"/>
</dbReference>
<dbReference type="GO" id="GO:0005524">
    <property type="term" value="F:ATP binding"/>
    <property type="evidence" value="ECO:0007669"/>
    <property type="project" value="UniProtKB-KW"/>
</dbReference>
<dbReference type="GO" id="GO:0006094">
    <property type="term" value="P:gluconeogenesis"/>
    <property type="evidence" value="ECO:0007669"/>
    <property type="project" value="UniProtKB-UniPathway"/>
</dbReference>
<dbReference type="InterPro" id="IPR013762">
    <property type="entry name" value="Integrase-like_cat_sf"/>
</dbReference>
<dbReference type="InterPro" id="IPR008210">
    <property type="entry name" value="PEP_carboxykinase_N"/>
</dbReference>
<proteinExistence type="inferred from homology"/>
<dbReference type="UniPathway" id="UPA00138"/>
<accession>A0A1Q9EH45</accession>
<keyword evidence="5" id="KW-0547">Nucleotide-binding</keyword>
<dbReference type="Proteomes" id="UP000186817">
    <property type="component" value="Unassembled WGS sequence"/>
</dbReference>
<dbReference type="Gene3D" id="2.170.8.10">
    <property type="entry name" value="Phosphoenolpyruvate Carboxykinase, domain 2"/>
    <property type="match status" value="1"/>
</dbReference>